<evidence type="ECO:0000313" key="2">
    <source>
        <dbReference type="EMBL" id="KAG0478083.1"/>
    </source>
</evidence>
<feature type="region of interest" description="Disordered" evidence="1">
    <location>
        <begin position="48"/>
        <end position="72"/>
    </location>
</feature>
<proteinExistence type="predicted"/>
<sequence length="72" mass="8100">MATQERRAKEGCWHAVRALRMLRTYCSLRYAAGFLTVPAEAQSNFQQFENPAGSPFNTQGRAAARKPREKVA</sequence>
<dbReference type="Proteomes" id="UP000639772">
    <property type="component" value="Chromosome 6"/>
</dbReference>
<protein>
    <submittedName>
        <fullName evidence="2">Uncharacterized protein</fullName>
    </submittedName>
</protein>
<reference evidence="2 3" key="1">
    <citation type="journal article" date="2020" name="Nat. Food">
        <title>A phased Vanilla planifolia genome enables genetic improvement of flavour and production.</title>
        <authorList>
            <person name="Hasing T."/>
            <person name="Tang H."/>
            <person name="Brym M."/>
            <person name="Khazi F."/>
            <person name="Huang T."/>
            <person name="Chambers A.H."/>
        </authorList>
    </citation>
    <scope>NUCLEOTIDE SEQUENCE [LARGE SCALE GENOMIC DNA]</scope>
    <source>
        <tissue evidence="2">Leaf</tissue>
    </source>
</reference>
<accession>A0A835R169</accession>
<name>A0A835R169_VANPL</name>
<dbReference type="AlphaFoldDB" id="A0A835R169"/>
<feature type="compositionally biased region" description="Basic residues" evidence="1">
    <location>
        <begin position="63"/>
        <end position="72"/>
    </location>
</feature>
<evidence type="ECO:0000256" key="1">
    <source>
        <dbReference type="SAM" id="MobiDB-lite"/>
    </source>
</evidence>
<feature type="compositionally biased region" description="Polar residues" evidence="1">
    <location>
        <begin position="48"/>
        <end position="60"/>
    </location>
</feature>
<organism evidence="2 3">
    <name type="scientific">Vanilla planifolia</name>
    <name type="common">Vanilla</name>
    <dbReference type="NCBI Taxonomy" id="51239"/>
    <lineage>
        <taxon>Eukaryota</taxon>
        <taxon>Viridiplantae</taxon>
        <taxon>Streptophyta</taxon>
        <taxon>Embryophyta</taxon>
        <taxon>Tracheophyta</taxon>
        <taxon>Spermatophyta</taxon>
        <taxon>Magnoliopsida</taxon>
        <taxon>Liliopsida</taxon>
        <taxon>Asparagales</taxon>
        <taxon>Orchidaceae</taxon>
        <taxon>Vanilloideae</taxon>
        <taxon>Vanilleae</taxon>
        <taxon>Vanilla</taxon>
    </lineage>
</organism>
<dbReference type="EMBL" id="JADCNM010000006">
    <property type="protein sequence ID" value="KAG0478083.1"/>
    <property type="molecule type" value="Genomic_DNA"/>
</dbReference>
<gene>
    <name evidence="2" type="ORF">HPP92_012802</name>
</gene>
<evidence type="ECO:0000313" key="3">
    <source>
        <dbReference type="Proteomes" id="UP000639772"/>
    </source>
</evidence>
<comment type="caution">
    <text evidence="2">The sequence shown here is derived from an EMBL/GenBank/DDBJ whole genome shotgun (WGS) entry which is preliminary data.</text>
</comment>